<dbReference type="InterPro" id="IPR001531">
    <property type="entry name" value="Zn_PLipaseC"/>
</dbReference>
<keyword evidence="7" id="KW-0862">Zinc</keyword>
<evidence type="ECO:0000256" key="4">
    <source>
        <dbReference type="ARBA" id="ARBA00022723"/>
    </source>
</evidence>
<proteinExistence type="predicted"/>
<gene>
    <name evidence="10" type="ORF">GCM10008906_33430</name>
</gene>
<evidence type="ECO:0000313" key="10">
    <source>
        <dbReference type="EMBL" id="GAA0746158.1"/>
    </source>
</evidence>
<evidence type="ECO:0000313" key="11">
    <source>
        <dbReference type="Proteomes" id="UP001501510"/>
    </source>
</evidence>
<dbReference type="RefSeq" id="WP_343763490.1">
    <property type="nucleotide sequence ID" value="NZ_BAAACG010000019.1"/>
</dbReference>
<name>A0ABP3V0N0_9CLOT</name>
<dbReference type="SMART" id="SM00770">
    <property type="entry name" value="Zn_dep_PLPC"/>
    <property type="match status" value="1"/>
</dbReference>
<evidence type="ECO:0000256" key="5">
    <source>
        <dbReference type="ARBA" id="ARBA00022729"/>
    </source>
</evidence>
<keyword evidence="3" id="KW-0964">Secreted</keyword>
<dbReference type="SUPFAM" id="SSF48537">
    <property type="entry name" value="Phospholipase C/P1 nuclease"/>
    <property type="match status" value="1"/>
</dbReference>
<reference evidence="11" key="1">
    <citation type="journal article" date="2019" name="Int. J. Syst. Evol. Microbiol.">
        <title>The Global Catalogue of Microorganisms (GCM) 10K type strain sequencing project: providing services to taxonomists for standard genome sequencing and annotation.</title>
        <authorList>
            <consortium name="The Broad Institute Genomics Platform"/>
            <consortium name="The Broad Institute Genome Sequencing Center for Infectious Disease"/>
            <person name="Wu L."/>
            <person name="Ma J."/>
        </authorList>
    </citation>
    <scope>NUCLEOTIDE SEQUENCE [LARGE SCALE GENOMIC DNA]</scope>
    <source>
        <strain evidence="11">JCM 1407</strain>
    </source>
</reference>
<dbReference type="EC" id="3.1.4.3" evidence="1"/>
<evidence type="ECO:0000256" key="6">
    <source>
        <dbReference type="ARBA" id="ARBA00022801"/>
    </source>
</evidence>
<accession>A0ABP3V0N0</accession>
<keyword evidence="4" id="KW-0479">Metal-binding</keyword>
<keyword evidence="5" id="KW-0732">Signal</keyword>
<dbReference type="Pfam" id="PF00882">
    <property type="entry name" value="Zn_dep_PLPC"/>
    <property type="match status" value="1"/>
</dbReference>
<dbReference type="Proteomes" id="UP001501510">
    <property type="component" value="Unassembled WGS sequence"/>
</dbReference>
<evidence type="ECO:0000256" key="3">
    <source>
        <dbReference type="ARBA" id="ARBA00022525"/>
    </source>
</evidence>
<evidence type="ECO:0000256" key="7">
    <source>
        <dbReference type="ARBA" id="ARBA00022833"/>
    </source>
</evidence>
<sequence length="236" mass="27862">MKRKLEKTYGSALKGVFYAVNPLKKKLLKTNCTVHKYINIRGLELLKIEGYEKEYKFFKKYIGNLNEGVSWADQDFKSSNHFYHFNKNKGLFGFSNALTECERYYKKAITFLKRNEIEKSMFYFGAACHLVQDVTVPQHVNNRLLKSHRKFEMWIISKLFNDYSFKADRGINKYKSVEDFIKNNAYMANNIYIKSSYIYDTDQRYQVIASKILTEAQKSTAGFMVLFYNDIISFLP</sequence>
<comment type="caution">
    <text evidence="10">The sequence shown here is derived from an EMBL/GenBank/DDBJ whole genome shotgun (WGS) entry which is preliminary data.</text>
</comment>
<dbReference type="InterPro" id="IPR008947">
    <property type="entry name" value="PLipase_C/P1_nuclease_dom_sf"/>
</dbReference>
<protein>
    <recommendedName>
        <fullName evidence="2">Phospholipase C</fullName>
        <ecNumber evidence="1">3.1.4.3</ecNumber>
    </recommendedName>
    <alternativeName>
        <fullName evidence="8">Phosphatidylcholine cholinephosphohydrolase</fullName>
    </alternativeName>
</protein>
<evidence type="ECO:0000256" key="8">
    <source>
        <dbReference type="ARBA" id="ARBA00031285"/>
    </source>
</evidence>
<evidence type="ECO:0000256" key="2">
    <source>
        <dbReference type="ARBA" id="ARBA00018391"/>
    </source>
</evidence>
<organism evidence="10 11">
    <name type="scientific">Clostridium oceanicum</name>
    <dbReference type="NCBI Taxonomy" id="1543"/>
    <lineage>
        <taxon>Bacteria</taxon>
        <taxon>Bacillati</taxon>
        <taxon>Bacillota</taxon>
        <taxon>Clostridia</taxon>
        <taxon>Eubacteriales</taxon>
        <taxon>Clostridiaceae</taxon>
        <taxon>Clostridium</taxon>
    </lineage>
</organism>
<feature type="domain" description="Zn-dependent PLC" evidence="9">
    <location>
        <begin position="22"/>
        <end position="236"/>
    </location>
</feature>
<dbReference type="InterPro" id="IPR029002">
    <property type="entry name" value="PLPC/GPLD1"/>
</dbReference>
<evidence type="ECO:0000259" key="9">
    <source>
        <dbReference type="PROSITE" id="PS51346"/>
    </source>
</evidence>
<dbReference type="Gene3D" id="1.10.575.10">
    <property type="entry name" value="P1 Nuclease"/>
    <property type="match status" value="1"/>
</dbReference>
<keyword evidence="11" id="KW-1185">Reference proteome</keyword>
<dbReference type="EMBL" id="BAAACG010000019">
    <property type="protein sequence ID" value="GAA0746158.1"/>
    <property type="molecule type" value="Genomic_DNA"/>
</dbReference>
<evidence type="ECO:0000256" key="1">
    <source>
        <dbReference type="ARBA" id="ARBA00012018"/>
    </source>
</evidence>
<dbReference type="CDD" id="cd11009">
    <property type="entry name" value="Zn_dep_PLPC"/>
    <property type="match status" value="1"/>
</dbReference>
<keyword evidence="6" id="KW-0378">Hydrolase</keyword>
<dbReference type="PROSITE" id="PS51346">
    <property type="entry name" value="PROKAR_ZN_DEPEND_PLPC_2"/>
    <property type="match status" value="1"/>
</dbReference>